<dbReference type="AlphaFoldDB" id="A0A7W4JDS6"/>
<dbReference type="Proteomes" id="UP000525623">
    <property type="component" value="Unassembled WGS sequence"/>
</dbReference>
<reference evidence="1 2" key="1">
    <citation type="submission" date="2020-04" db="EMBL/GenBank/DDBJ databases">
        <title>Description of novel Gluconacetobacter.</title>
        <authorList>
            <person name="Sombolestani A."/>
        </authorList>
    </citation>
    <scope>NUCLEOTIDE SEQUENCE [LARGE SCALE GENOMIC DNA]</scope>
    <source>
        <strain evidence="1 2">LMG 27725</strain>
    </source>
</reference>
<organism evidence="1 2">
    <name type="scientific">Gluconacetobacter tumulicola</name>
    <dbReference type="NCBI Taxonomy" id="1017177"/>
    <lineage>
        <taxon>Bacteria</taxon>
        <taxon>Pseudomonadati</taxon>
        <taxon>Pseudomonadota</taxon>
        <taxon>Alphaproteobacteria</taxon>
        <taxon>Acetobacterales</taxon>
        <taxon>Acetobacteraceae</taxon>
        <taxon>Gluconacetobacter</taxon>
    </lineage>
</organism>
<evidence type="ECO:0000313" key="1">
    <source>
        <dbReference type="EMBL" id="MBB2179405.1"/>
    </source>
</evidence>
<evidence type="ECO:0000313" key="2">
    <source>
        <dbReference type="Proteomes" id="UP000525623"/>
    </source>
</evidence>
<name>A0A7W4JDS6_9PROT</name>
<gene>
    <name evidence="1" type="ORF">HLH29_09505</name>
</gene>
<dbReference type="EMBL" id="JABEQL010000010">
    <property type="protein sequence ID" value="MBB2179405.1"/>
    <property type="molecule type" value="Genomic_DNA"/>
</dbReference>
<accession>A0A7W4JDS6</accession>
<sequence length="67" mass="7170">MLSSTIIEVDGIFVGAAILVDGFNARRFYAAHDKVRSLHNETSPDLAVLLRTVTRQFRAGQGGPAAA</sequence>
<dbReference type="RefSeq" id="WP_182966166.1">
    <property type="nucleotide sequence ID" value="NZ_JABEQL010000010.1"/>
</dbReference>
<keyword evidence="2" id="KW-1185">Reference proteome</keyword>
<protein>
    <submittedName>
        <fullName evidence="1">Uncharacterized protein</fullName>
    </submittedName>
</protein>
<proteinExistence type="predicted"/>
<comment type="caution">
    <text evidence="1">The sequence shown here is derived from an EMBL/GenBank/DDBJ whole genome shotgun (WGS) entry which is preliminary data.</text>
</comment>